<feature type="compositionally biased region" description="Basic residues" evidence="1">
    <location>
        <begin position="562"/>
        <end position="578"/>
    </location>
</feature>
<reference evidence="3 4" key="1">
    <citation type="journal article" date="2021" name="J. Hered.">
        <title>A chromosome-level genome assembly of the parasitoid wasp, Cotesia glomerata (Hymenoptera: Braconidae).</title>
        <authorList>
            <person name="Pinto B.J."/>
            <person name="Weis J.J."/>
            <person name="Gamble T."/>
            <person name="Ode P.J."/>
            <person name="Paul R."/>
            <person name="Zaspel J.M."/>
        </authorList>
    </citation>
    <scope>NUCLEOTIDE SEQUENCE [LARGE SCALE GENOMIC DNA]</scope>
    <source>
        <strain evidence="3">CgM1</strain>
    </source>
</reference>
<organism evidence="3 4">
    <name type="scientific">Cotesia glomerata</name>
    <name type="common">Lepidopteran parasitic wasp</name>
    <name type="synonym">Apanteles glomeratus</name>
    <dbReference type="NCBI Taxonomy" id="32391"/>
    <lineage>
        <taxon>Eukaryota</taxon>
        <taxon>Metazoa</taxon>
        <taxon>Ecdysozoa</taxon>
        <taxon>Arthropoda</taxon>
        <taxon>Hexapoda</taxon>
        <taxon>Insecta</taxon>
        <taxon>Pterygota</taxon>
        <taxon>Neoptera</taxon>
        <taxon>Endopterygota</taxon>
        <taxon>Hymenoptera</taxon>
        <taxon>Apocrita</taxon>
        <taxon>Ichneumonoidea</taxon>
        <taxon>Braconidae</taxon>
        <taxon>Microgastrinae</taxon>
        <taxon>Cotesia</taxon>
    </lineage>
</organism>
<comment type="caution">
    <text evidence="3">The sequence shown here is derived from an EMBL/GenBank/DDBJ whole genome shotgun (WGS) entry which is preliminary data.</text>
</comment>
<feature type="compositionally biased region" description="Basic and acidic residues" evidence="1">
    <location>
        <begin position="59"/>
        <end position="77"/>
    </location>
</feature>
<dbReference type="PANTHER" id="PTHR15321">
    <property type="entry name" value="TUMOR SUPPRESSOR P53-BINDING PROTEIN 1"/>
    <property type="match status" value="1"/>
</dbReference>
<feature type="region of interest" description="Disordered" evidence="1">
    <location>
        <begin position="776"/>
        <end position="878"/>
    </location>
</feature>
<dbReference type="AlphaFoldDB" id="A0AAV7IC94"/>
<protein>
    <recommendedName>
        <fullName evidence="2">BRCT domain-containing protein</fullName>
    </recommendedName>
</protein>
<dbReference type="InterPro" id="IPR036420">
    <property type="entry name" value="BRCT_dom_sf"/>
</dbReference>
<feature type="compositionally biased region" description="Polar residues" evidence="1">
    <location>
        <begin position="1"/>
        <end position="20"/>
    </location>
</feature>
<feature type="compositionally biased region" description="Basic and acidic residues" evidence="1">
    <location>
        <begin position="218"/>
        <end position="232"/>
    </location>
</feature>
<dbReference type="Pfam" id="PF18428">
    <property type="entry name" value="BRCT_3"/>
    <property type="match status" value="1"/>
</dbReference>
<dbReference type="InterPro" id="IPR001357">
    <property type="entry name" value="BRCT_dom"/>
</dbReference>
<feature type="compositionally biased region" description="Basic and acidic residues" evidence="1">
    <location>
        <begin position="811"/>
        <end position="828"/>
    </location>
</feature>
<feature type="region of interest" description="Disordered" evidence="1">
    <location>
        <begin position="59"/>
        <end position="184"/>
    </location>
</feature>
<keyword evidence="4" id="KW-1185">Reference proteome</keyword>
<feature type="region of interest" description="Disordered" evidence="1">
    <location>
        <begin position="217"/>
        <end position="249"/>
    </location>
</feature>
<gene>
    <name evidence="3" type="ORF">KQX54_002232</name>
</gene>
<sequence>MSELVTTAMETSADNKSVETNEIEDAENVLANASTKVNDSQSFTLTDFDCSQQSLIADSELKDKEELPAKAREHDAVQDGGATEDSGAKTPAITEDNNKDNKNEKSTEKIEKIEEEILGTPPEERVSPLKRPIAKRNGSEEPASKVQKIDSDAAPESLDCENSLEDKIPEEDNKAKEKIGDANENTVKALEEVLEKNVADPDKGETLQELSQALESVLEDKKVEEDEAKDTVPSELIAKPSFEVSKKSRQSIEVIFDKSLAPTKPKEVVELDEDGEKIVLDSSQEDEASQGSDSNTIVNKSKISNGTNSTKSSESDRTASVPSDLSDESAKVDIIVKDNVPVVTLPSDNEADMSIEVKKIKTVEKEFTVIVKVKCLLHVDSQNYKECVSKEVTSVYCDNYGEHYLPPSRINSDVSNMADVSASDTKDPTSPSSVTSNTQLPYALPGSRHSIISTISSSSSSSYASSVKSNDSSTKLNPFSLPRGFAKHAKKADMNTIDESSESPKHGWRNIDLITTSVVDHLNHEIATNDLSAHNGSSNDIGSLTRITSSTPEAKILSTPKSSKKGKVAKRTKTRSTRSRANGATKAAAEEAIQLQEEAKRQKEKEKEKEKDKINSNVSTPSRASSRSLSILRNQAPVSDEESDSRIGKLCFAKWSDGTFYPATIVSKNKTKLKVIFFDEKTKIVAENFVYVIMDTLLPNTLVHAMVVDKKEKYDTAGVIQRVEKVDGEVWYHVETEDKGRVRNTTKDLFLTPDQFKILKETELVNPEATPHFEKITLDNVIEGSRRQKTSPSALRSRGQSQSTSGSKPSVSEKKSFDTSDSDAKNEDVTELGEINPEIAGISSSSTSKGPSSRIKGKGKSKKKTDDDETIKKFGPIPPAGSTLFKGMNFILTCAPLESIDAIKQAKPVSSEYSEEGTDYEREWSSIPFLRERLVDQITAGGGHVYNSFDEIPPAEYKKTKLITNVPNITATSLLCLSVGIMPYNHQWIITSCFANKLGSPEASELPAGYSIRLGGYIKNLERQGNMPFEHLKVVVPKISVSESSVNFWKSVIENAGGVVQLIESPKDEFFDATVVVTNQNCPGWVEEKAANYDVPLVSTTWVVQCIIEGATVPGLEERCKHKKQITETSNSS</sequence>
<dbReference type="GO" id="GO:0005634">
    <property type="term" value="C:nucleus"/>
    <property type="evidence" value="ECO:0007669"/>
    <property type="project" value="TreeGrafter"/>
</dbReference>
<dbReference type="GO" id="GO:0000077">
    <property type="term" value="P:DNA damage checkpoint signaling"/>
    <property type="evidence" value="ECO:0007669"/>
    <property type="project" value="TreeGrafter"/>
</dbReference>
<accession>A0AAV7IC94</accession>
<feature type="compositionally biased region" description="Polar residues" evidence="1">
    <location>
        <begin position="289"/>
        <end position="323"/>
    </location>
</feature>
<dbReference type="SUPFAM" id="SSF52113">
    <property type="entry name" value="BRCT domain"/>
    <property type="match status" value="2"/>
</dbReference>
<proteinExistence type="predicted"/>
<feature type="region of interest" description="Disordered" evidence="1">
    <location>
        <begin position="1"/>
        <end position="21"/>
    </location>
</feature>
<evidence type="ECO:0000259" key="2">
    <source>
        <dbReference type="PROSITE" id="PS50172"/>
    </source>
</evidence>
<feature type="compositionally biased region" description="Polar residues" evidence="1">
    <location>
        <begin position="530"/>
        <end position="552"/>
    </location>
</feature>
<evidence type="ECO:0000313" key="3">
    <source>
        <dbReference type="EMBL" id="KAH0548768.1"/>
    </source>
</evidence>
<feature type="compositionally biased region" description="Low complexity" evidence="1">
    <location>
        <begin position="460"/>
        <end position="473"/>
    </location>
</feature>
<dbReference type="SUPFAM" id="SSF63748">
    <property type="entry name" value="Tudor/PWWP/MBT"/>
    <property type="match status" value="1"/>
</dbReference>
<dbReference type="InterPro" id="IPR047252">
    <property type="entry name" value="TP53BP1-like"/>
</dbReference>
<dbReference type="PROSITE" id="PS50172">
    <property type="entry name" value="BRCT"/>
    <property type="match status" value="1"/>
</dbReference>
<dbReference type="GO" id="GO:0045944">
    <property type="term" value="P:positive regulation of transcription by RNA polymerase II"/>
    <property type="evidence" value="ECO:0007669"/>
    <property type="project" value="TreeGrafter"/>
</dbReference>
<dbReference type="CDD" id="cd17724">
    <property type="entry name" value="BRCT_p53bp1_rpt2"/>
    <property type="match status" value="1"/>
</dbReference>
<dbReference type="GO" id="GO:0042393">
    <property type="term" value="F:histone binding"/>
    <property type="evidence" value="ECO:0007669"/>
    <property type="project" value="TreeGrafter"/>
</dbReference>
<evidence type="ECO:0000313" key="4">
    <source>
        <dbReference type="Proteomes" id="UP000826195"/>
    </source>
</evidence>
<feature type="compositionally biased region" description="Basic and acidic residues" evidence="1">
    <location>
        <begin position="164"/>
        <end position="181"/>
    </location>
</feature>
<dbReference type="EMBL" id="JAHXZJ010001864">
    <property type="protein sequence ID" value="KAH0548768.1"/>
    <property type="molecule type" value="Genomic_DNA"/>
</dbReference>
<feature type="region of interest" description="Disordered" evidence="1">
    <location>
        <begin position="460"/>
        <end position="479"/>
    </location>
</feature>
<feature type="compositionally biased region" description="Low complexity" evidence="1">
    <location>
        <begin position="796"/>
        <end position="807"/>
    </location>
</feature>
<feature type="compositionally biased region" description="Basic and acidic residues" evidence="1">
    <location>
        <begin position="96"/>
        <end position="112"/>
    </location>
</feature>
<name>A0AAV7IC94_COTGL</name>
<feature type="region of interest" description="Disordered" evidence="1">
    <location>
        <begin position="263"/>
        <end position="325"/>
    </location>
</feature>
<feature type="compositionally biased region" description="Polar residues" evidence="1">
    <location>
        <begin position="428"/>
        <end position="440"/>
    </location>
</feature>
<feature type="compositionally biased region" description="Basic and acidic residues" evidence="1">
    <location>
        <begin position="597"/>
        <end position="614"/>
    </location>
</feature>
<feature type="compositionally biased region" description="Low complexity" evidence="1">
    <location>
        <begin position="843"/>
        <end position="854"/>
    </location>
</feature>
<feature type="compositionally biased region" description="Low complexity" evidence="1">
    <location>
        <begin position="615"/>
        <end position="634"/>
    </location>
</feature>
<feature type="region of interest" description="Disordered" evidence="1">
    <location>
        <begin position="530"/>
        <end position="640"/>
    </location>
</feature>
<dbReference type="InterPro" id="IPR047250">
    <property type="entry name" value="BRCT_p53bp1-like_rpt2"/>
</dbReference>
<feature type="domain" description="BRCT" evidence="2">
    <location>
        <begin position="1024"/>
        <end position="1114"/>
    </location>
</feature>
<evidence type="ECO:0000256" key="1">
    <source>
        <dbReference type="SAM" id="MobiDB-lite"/>
    </source>
</evidence>
<dbReference type="Gene3D" id="2.30.30.140">
    <property type="match status" value="1"/>
</dbReference>
<feature type="compositionally biased region" description="Basic and acidic residues" evidence="1">
    <location>
        <begin position="137"/>
        <end position="151"/>
    </location>
</feature>
<feature type="region of interest" description="Disordered" evidence="1">
    <location>
        <begin position="487"/>
        <end position="506"/>
    </location>
</feature>
<feature type="region of interest" description="Disordered" evidence="1">
    <location>
        <begin position="408"/>
        <end position="442"/>
    </location>
</feature>
<dbReference type="PANTHER" id="PTHR15321:SF3">
    <property type="entry name" value="TP53-BINDING PROTEIN 1"/>
    <property type="match status" value="1"/>
</dbReference>
<dbReference type="Proteomes" id="UP000826195">
    <property type="component" value="Unassembled WGS sequence"/>
</dbReference>
<dbReference type="Gene3D" id="3.40.50.10190">
    <property type="entry name" value="BRCT domain"/>
    <property type="match status" value="2"/>
</dbReference>